<dbReference type="Proteomes" id="UP000005239">
    <property type="component" value="Unassembled WGS sequence"/>
</dbReference>
<feature type="region of interest" description="Disordered" evidence="6">
    <location>
        <begin position="424"/>
        <end position="456"/>
    </location>
</feature>
<reference evidence="8" key="1">
    <citation type="journal article" date="2008" name="Nat. Genet.">
        <title>The Pristionchus pacificus genome provides a unique perspective on nematode lifestyle and parasitism.</title>
        <authorList>
            <person name="Dieterich C."/>
            <person name="Clifton S.W."/>
            <person name="Schuster L.N."/>
            <person name="Chinwalla A."/>
            <person name="Delehaunty K."/>
            <person name="Dinkelacker I."/>
            <person name="Fulton L."/>
            <person name="Fulton R."/>
            <person name="Godfrey J."/>
            <person name="Minx P."/>
            <person name="Mitreva M."/>
            <person name="Roeseler W."/>
            <person name="Tian H."/>
            <person name="Witte H."/>
            <person name="Yang S.P."/>
            <person name="Wilson R.K."/>
            <person name="Sommer R.J."/>
        </authorList>
    </citation>
    <scope>NUCLEOTIDE SEQUENCE [LARGE SCALE GENOMIC DNA]</scope>
    <source>
        <strain evidence="8">PS312</strain>
    </source>
</reference>
<protein>
    <submittedName>
        <fullName evidence="7">Baz-2</fullName>
    </submittedName>
</protein>
<evidence type="ECO:0000256" key="4">
    <source>
        <dbReference type="ARBA" id="ARBA00023163"/>
    </source>
</evidence>
<accession>A0A8R1UCS8</accession>
<dbReference type="InterPro" id="IPR018501">
    <property type="entry name" value="DDT_dom"/>
</dbReference>
<dbReference type="Pfam" id="PF00439">
    <property type="entry name" value="Bromodomain"/>
    <property type="match status" value="1"/>
</dbReference>
<dbReference type="PROSITE" id="PS50014">
    <property type="entry name" value="BROMODOMAIN_2"/>
    <property type="match status" value="1"/>
</dbReference>
<feature type="region of interest" description="Disordered" evidence="6">
    <location>
        <begin position="189"/>
        <end position="248"/>
    </location>
</feature>
<dbReference type="Pfam" id="PF01429">
    <property type="entry name" value="MBD"/>
    <property type="match status" value="1"/>
</dbReference>
<dbReference type="Gene3D" id="3.30.890.10">
    <property type="entry name" value="Methyl-cpg-binding Protein 2, Chain A"/>
    <property type="match status" value="1"/>
</dbReference>
<keyword evidence="2" id="KW-0805">Transcription regulation</keyword>
<dbReference type="InterPro" id="IPR001487">
    <property type="entry name" value="Bromodomain"/>
</dbReference>
<dbReference type="PANTHER" id="PTHR45915">
    <property type="entry name" value="TRANSCRIPTION INTERMEDIARY FACTOR"/>
    <property type="match status" value="1"/>
</dbReference>
<keyword evidence="3" id="KW-0103">Bromodomain</keyword>
<keyword evidence="5" id="KW-0539">Nucleus</keyword>
<evidence type="ECO:0000256" key="3">
    <source>
        <dbReference type="ARBA" id="ARBA00023117"/>
    </source>
</evidence>
<dbReference type="InterPro" id="IPR028941">
    <property type="entry name" value="WHIM2_dom"/>
</dbReference>
<keyword evidence="8" id="KW-1185">Reference proteome</keyword>
<dbReference type="Pfam" id="PF15613">
    <property type="entry name" value="WSD"/>
    <property type="match status" value="1"/>
</dbReference>
<sequence length="975" mass="109529">MASLPTGEELLRLISSLPSTSLPSLPSSSSSSSFLAQSQLLLWNALFTSLQGAAVTLPQSDLEEGEIPKSKQVSIPVDNRPRRPPVTDEKVVRLPLSHGWKRHTFIREMTAFGIKGVVVYFSPCEKRLGSFSEVVRYLSKNDTGIVNREQFTFSPKVIVGDFFVGVPKNGQLVNVKFTEDDVKTELKRLQDERSKKMGEEKEKREEKRKEIVKKEREDKQKQKKEEGVEEKEKEEGGEGKRRAAEDLSLEEIRPLPPFKRINGLEVGGDAFGHILMTVQFINNFKNTLEFDSVPSIEDLSRGCKGDASSSLLSILSSLLSRCLTHLPSTRRYSLHGKKLSDIPVTSTNRDELLRLFLSQADGDGPMLSSALSSSSFLCLSPDQKAAVMGTLVNELVCSSAVRSQLDGHLEEVTKLKGERWMKEGKMRALRNHQNRRGKRRNGEEEPEIDHSPPSPERLIKFTPGIGQCEVLSPEEEALNDDEIDAAMNELGVKSDDLSSSINALNSRVRVFPIGEDRYHRLYWALPSDLPTLIESIESGHKSNPSCDLSICDTDPSSIHSDVFIDPEVIGCLEDAIDRLIDGGGEGKRKKLGLRLMGNTEKRGWWTVTSKDVDQWKANLHQRGLRERVLHRAITRNDLIDDLPLGEISIGHIGKRMNGEDEELKRMKELNEKLIDLQYLLMEERIIDGEIDEDCEVSIESLKKKILSIQESIPSNRFQFNSTSEKEDEEGKEEEKGDILDEWRGMTELSSTSSQLGLSTQLLSSFISFSSSWLCSICLFPSSSSSFLLCSSCSISRIHPSCLSHPQPFQCLQCHPKIALIDEEDDQIIDVNDEDRKCGLPSKGGVKRRAEPNSFTVPPSMVNGLGRSILDEMQELEGCEFFVSPVDLDEVPSYSLLIDKPMDLGTISQKIDRSGYSDAEDLYADISLVFSNCKIFNEDDSEIGESGIRISRFFAKRWRQLKYNLSKRVKRMKMDS</sequence>
<dbReference type="AlphaFoldDB" id="A0A2A6BW90"/>
<evidence type="ECO:0000256" key="5">
    <source>
        <dbReference type="ARBA" id="ARBA00023242"/>
    </source>
</evidence>
<evidence type="ECO:0000256" key="1">
    <source>
        <dbReference type="ARBA" id="ARBA00004123"/>
    </source>
</evidence>
<dbReference type="Pfam" id="PF02791">
    <property type="entry name" value="DDT"/>
    <property type="match status" value="1"/>
</dbReference>
<dbReference type="GO" id="GO:0005634">
    <property type="term" value="C:nucleus"/>
    <property type="evidence" value="ECO:0007669"/>
    <property type="project" value="UniProtKB-SubCell"/>
</dbReference>
<dbReference type="GO" id="GO:0003677">
    <property type="term" value="F:DNA binding"/>
    <property type="evidence" value="ECO:0007669"/>
    <property type="project" value="InterPro"/>
</dbReference>
<dbReference type="InterPro" id="IPR036427">
    <property type="entry name" value="Bromodomain-like_sf"/>
</dbReference>
<dbReference type="PANTHER" id="PTHR45915:SF2">
    <property type="entry name" value="TOUTATIS, ISOFORM E"/>
    <property type="match status" value="1"/>
</dbReference>
<proteinExistence type="predicted"/>
<feature type="region of interest" description="Disordered" evidence="6">
    <location>
        <begin position="717"/>
        <end position="736"/>
    </location>
</feature>
<dbReference type="InterPro" id="IPR016177">
    <property type="entry name" value="DNA-bd_dom_sf"/>
</dbReference>
<dbReference type="Gene3D" id="1.20.920.10">
    <property type="entry name" value="Bromodomain-like"/>
    <property type="match status" value="1"/>
</dbReference>
<dbReference type="SMART" id="SM00391">
    <property type="entry name" value="MBD"/>
    <property type="match status" value="1"/>
</dbReference>
<dbReference type="EnsemblMetazoa" id="PPA13200.1">
    <property type="protein sequence ID" value="PPA13200.1"/>
    <property type="gene ID" value="WBGene00102754"/>
</dbReference>
<accession>A0A2A6BW90</accession>
<name>A0A2A6BW90_PRIPA</name>
<dbReference type="InterPro" id="IPR001739">
    <property type="entry name" value="Methyl_CpG_DNA-bd"/>
</dbReference>
<keyword evidence="4" id="KW-0804">Transcription</keyword>
<dbReference type="SMART" id="SM00297">
    <property type="entry name" value="BROMO"/>
    <property type="match status" value="1"/>
</dbReference>
<comment type="subcellular location">
    <subcellularLocation>
        <location evidence="1">Nucleus</location>
    </subcellularLocation>
</comment>
<evidence type="ECO:0000313" key="7">
    <source>
        <dbReference type="EnsemblMetazoa" id="PPA13200.1"/>
    </source>
</evidence>
<feature type="compositionally biased region" description="Basic residues" evidence="6">
    <location>
        <begin position="427"/>
        <end position="439"/>
    </location>
</feature>
<dbReference type="GO" id="GO:0000785">
    <property type="term" value="C:chromatin"/>
    <property type="evidence" value="ECO:0000318"/>
    <property type="project" value="GO_Central"/>
</dbReference>
<organism evidence="7 8">
    <name type="scientific">Pristionchus pacificus</name>
    <name type="common">Parasitic nematode worm</name>
    <dbReference type="NCBI Taxonomy" id="54126"/>
    <lineage>
        <taxon>Eukaryota</taxon>
        <taxon>Metazoa</taxon>
        <taxon>Ecdysozoa</taxon>
        <taxon>Nematoda</taxon>
        <taxon>Chromadorea</taxon>
        <taxon>Rhabditida</taxon>
        <taxon>Rhabditina</taxon>
        <taxon>Diplogasteromorpha</taxon>
        <taxon>Diplogasteroidea</taxon>
        <taxon>Neodiplogasteridae</taxon>
        <taxon>Pristionchus</taxon>
    </lineage>
</organism>
<evidence type="ECO:0000256" key="2">
    <source>
        <dbReference type="ARBA" id="ARBA00023015"/>
    </source>
</evidence>
<reference evidence="7" key="2">
    <citation type="submission" date="2022-06" db="UniProtKB">
        <authorList>
            <consortium name="EnsemblMetazoa"/>
        </authorList>
    </citation>
    <scope>IDENTIFICATION</scope>
    <source>
        <strain evidence="7">PS312</strain>
    </source>
</reference>
<dbReference type="SUPFAM" id="SSF47370">
    <property type="entry name" value="Bromodomain"/>
    <property type="match status" value="1"/>
</dbReference>
<evidence type="ECO:0000256" key="6">
    <source>
        <dbReference type="SAM" id="MobiDB-lite"/>
    </source>
</evidence>
<dbReference type="OrthoDB" id="784962at2759"/>
<dbReference type="PROSITE" id="PS50827">
    <property type="entry name" value="DDT"/>
    <property type="match status" value="1"/>
</dbReference>
<dbReference type="PROSITE" id="PS50982">
    <property type="entry name" value="MBD"/>
    <property type="match status" value="1"/>
</dbReference>
<dbReference type="SUPFAM" id="SSF54171">
    <property type="entry name" value="DNA-binding domain"/>
    <property type="match status" value="1"/>
</dbReference>
<gene>
    <name evidence="7" type="primary">WBGene00102754</name>
</gene>
<evidence type="ECO:0000313" key="8">
    <source>
        <dbReference type="Proteomes" id="UP000005239"/>
    </source>
</evidence>
<dbReference type="PRINTS" id="PR00503">
    <property type="entry name" value="BROMODOMAIN"/>
</dbReference>